<dbReference type="AlphaFoldDB" id="A0A6V8P1D0"/>
<keyword evidence="1" id="KW-0472">Membrane</keyword>
<comment type="caution">
    <text evidence="3">The sequence shown here is derived from an EMBL/GenBank/DDBJ whole genome shotgun (WGS) entry which is preliminary data.</text>
</comment>
<dbReference type="EMBL" id="BLRX01000512">
    <property type="protein sequence ID" value="GFP26308.1"/>
    <property type="molecule type" value="Genomic_DNA"/>
</dbReference>
<reference evidence="3 4" key="1">
    <citation type="journal article" date="2020" name="Front. Microbiol.">
        <title>Single-cell genomics of novel Actinobacteria with the Wood-Ljungdahl pathway discovered in a serpentinizing system.</title>
        <authorList>
            <person name="Merino N."/>
            <person name="Kawai M."/>
            <person name="Boyd E.S."/>
            <person name="Colman D.R."/>
            <person name="McGlynn S.E."/>
            <person name="Nealson K.H."/>
            <person name="Kurokawa K."/>
            <person name="Hongoh Y."/>
        </authorList>
    </citation>
    <scope>NUCLEOTIDE SEQUENCE [LARGE SCALE GENOMIC DNA]</scope>
    <source>
        <strain evidence="3 4">S25</strain>
    </source>
</reference>
<dbReference type="GO" id="GO:0005886">
    <property type="term" value="C:plasma membrane"/>
    <property type="evidence" value="ECO:0007669"/>
    <property type="project" value="TreeGrafter"/>
</dbReference>
<feature type="domain" description="Nucleoside transporter/FeoB GTPase Gate" evidence="2">
    <location>
        <begin position="17"/>
        <end position="109"/>
    </location>
</feature>
<keyword evidence="1" id="KW-0812">Transmembrane</keyword>
<evidence type="ECO:0000313" key="4">
    <source>
        <dbReference type="Proteomes" id="UP000543224"/>
    </source>
</evidence>
<dbReference type="InterPro" id="IPR050860">
    <property type="entry name" value="FeoB_GTPase"/>
</dbReference>
<dbReference type="GO" id="GO:0015093">
    <property type="term" value="F:ferrous iron transmembrane transporter activity"/>
    <property type="evidence" value="ECO:0007669"/>
    <property type="project" value="TreeGrafter"/>
</dbReference>
<evidence type="ECO:0000259" key="2">
    <source>
        <dbReference type="Pfam" id="PF07670"/>
    </source>
</evidence>
<accession>A0A6V8P1D0</accession>
<dbReference type="PANTHER" id="PTHR43185">
    <property type="entry name" value="FERROUS IRON TRANSPORT PROTEIN B"/>
    <property type="match status" value="1"/>
</dbReference>
<feature type="transmembrane region" description="Helical" evidence="1">
    <location>
        <begin position="52"/>
        <end position="74"/>
    </location>
</feature>
<organism evidence="3 4">
    <name type="scientific">Candidatus Hakubella thermalkaliphila</name>
    <dbReference type="NCBI Taxonomy" id="2754717"/>
    <lineage>
        <taxon>Bacteria</taxon>
        <taxon>Bacillati</taxon>
        <taxon>Actinomycetota</taxon>
        <taxon>Actinomycetota incertae sedis</taxon>
        <taxon>Candidatus Hakubellales</taxon>
        <taxon>Candidatus Hakubellaceae</taxon>
        <taxon>Candidatus Hakubella</taxon>
    </lineage>
</organism>
<proteinExistence type="predicted"/>
<sequence length="120" mass="13102">MHDYGIITLGIRYAVAIILPIVATFFIAFSIIEDTGYLPRLAMLIDRAFKKIGLNGRAVIPIVLGFGCDTMATMVTRTLETKRERIIASILLALAIPCSAQLGVILALLAGNTKALWIWI</sequence>
<dbReference type="PANTHER" id="PTHR43185:SF1">
    <property type="entry name" value="FE(2+) TRANSPORTER FEOB"/>
    <property type="match status" value="1"/>
</dbReference>
<gene>
    <name evidence="3" type="ORF">HKBW3S25_01799</name>
</gene>
<feature type="transmembrane region" description="Helical" evidence="1">
    <location>
        <begin position="86"/>
        <end position="110"/>
    </location>
</feature>
<feature type="non-terminal residue" evidence="3">
    <location>
        <position position="120"/>
    </location>
</feature>
<feature type="transmembrane region" description="Helical" evidence="1">
    <location>
        <begin position="12"/>
        <end position="32"/>
    </location>
</feature>
<protein>
    <submittedName>
        <fullName evidence="3">Ferrous iron transport protein B</fullName>
    </submittedName>
</protein>
<name>A0A6V8P1D0_9ACTN</name>
<dbReference type="Proteomes" id="UP000543224">
    <property type="component" value="Unassembled WGS sequence"/>
</dbReference>
<keyword evidence="1" id="KW-1133">Transmembrane helix</keyword>
<dbReference type="InterPro" id="IPR011642">
    <property type="entry name" value="Gate_dom"/>
</dbReference>
<evidence type="ECO:0000313" key="3">
    <source>
        <dbReference type="EMBL" id="GFP26308.1"/>
    </source>
</evidence>
<dbReference type="Pfam" id="PF07670">
    <property type="entry name" value="Gate"/>
    <property type="match status" value="1"/>
</dbReference>
<evidence type="ECO:0000256" key="1">
    <source>
        <dbReference type="SAM" id="Phobius"/>
    </source>
</evidence>